<reference evidence="1" key="1">
    <citation type="submission" date="2021-02" db="EMBL/GenBank/DDBJ databases">
        <authorList>
            <consortium name="DOE Joint Genome Institute"/>
            <person name="Ahrendt S."/>
            <person name="Looney B.P."/>
            <person name="Miyauchi S."/>
            <person name="Morin E."/>
            <person name="Drula E."/>
            <person name="Courty P.E."/>
            <person name="Chicoki N."/>
            <person name="Fauchery L."/>
            <person name="Kohler A."/>
            <person name="Kuo A."/>
            <person name="Labutti K."/>
            <person name="Pangilinan J."/>
            <person name="Lipzen A."/>
            <person name="Riley R."/>
            <person name="Andreopoulos W."/>
            <person name="He G."/>
            <person name="Johnson J."/>
            <person name="Barry K.W."/>
            <person name="Grigoriev I.V."/>
            <person name="Nagy L."/>
            <person name="Hibbett D."/>
            <person name="Henrissat B."/>
            <person name="Matheny P.B."/>
            <person name="Labbe J."/>
            <person name="Martin F."/>
        </authorList>
    </citation>
    <scope>NUCLEOTIDE SEQUENCE</scope>
    <source>
        <strain evidence="1">FP105234-sp</strain>
    </source>
</reference>
<feature type="non-terminal residue" evidence="1">
    <location>
        <position position="1"/>
    </location>
</feature>
<protein>
    <submittedName>
        <fullName evidence="1">Uncharacterized protein</fullName>
    </submittedName>
</protein>
<sequence>RPDAVGNWIRDARKWHRASVDPMKVSSFKTLWWRWWVSLQPAERVIDAEAFVLDVPKDDMSWEQVNIAGVNGLLSVVAALTWWGVAVHQVQDGIPRWMDAVVDVTHAL</sequence>
<evidence type="ECO:0000313" key="1">
    <source>
        <dbReference type="EMBL" id="KAI0039617.1"/>
    </source>
</evidence>
<evidence type="ECO:0000313" key="2">
    <source>
        <dbReference type="Proteomes" id="UP000814033"/>
    </source>
</evidence>
<gene>
    <name evidence="1" type="ORF">FA95DRAFT_1478423</name>
</gene>
<dbReference type="EMBL" id="MU276282">
    <property type="protein sequence ID" value="KAI0039617.1"/>
    <property type="molecule type" value="Genomic_DNA"/>
</dbReference>
<keyword evidence="2" id="KW-1185">Reference proteome</keyword>
<accession>A0ACB8R6T0</accession>
<organism evidence="1 2">
    <name type="scientific">Auriscalpium vulgare</name>
    <dbReference type="NCBI Taxonomy" id="40419"/>
    <lineage>
        <taxon>Eukaryota</taxon>
        <taxon>Fungi</taxon>
        <taxon>Dikarya</taxon>
        <taxon>Basidiomycota</taxon>
        <taxon>Agaricomycotina</taxon>
        <taxon>Agaricomycetes</taxon>
        <taxon>Russulales</taxon>
        <taxon>Auriscalpiaceae</taxon>
        <taxon>Auriscalpium</taxon>
    </lineage>
</organism>
<proteinExistence type="predicted"/>
<reference evidence="1" key="2">
    <citation type="journal article" date="2022" name="New Phytol.">
        <title>Evolutionary transition to the ectomycorrhizal habit in the genomes of a hyperdiverse lineage of mushroom-forming fungi.</title>
        <authorList>
            <person name="Looney B."/>
            <person name="Miyauchi S."/>
            <person name="Morin E."/>
            <person name="Drula E."/>
            <person name="Courty P.E."/>
            <person name="Kohler A."/>
            <person name="Kuo A."/>
            <person name="LaButti K."/>
            <person name="Pangilinan J."/>
            <person name="Lipzen A."/>
            <person name="Riley R."/>
            <person name="Andreopoulos W."/>
            <person name="He G."/>
            <person name="Johnson J."/>
            <person name="Nolan M."/>
            <person name="Tritt A."/>
            <person name="Barry K.W."/>
            <person name="Grigoriev I.V."/>
            <person name="Nagy L.G."/>
            <person name="Hibbett D."/>
            <person name="Henrissat B."/>
            <person name="Matheny P.B."/>
            <person name="Labbe J."/>
            <person name="Martin F.M."/>
        </authorList>
    </citation>
    <scope>NUCLEOTIDE SEQUENCE</scope>
    <source>
        <strain evidence="1">FP105234-sp</strain>
    </source>
</reference>
<feature type="non-terminal residue" evidence="1">
    <location>
        <position position="108"/>
    </location>
</feature>
<comment type="caution">
    <text evidence="1">The sequence shown here is derived from an EMBL/GenBank/DDBJ whole genome shotgun (WGS) entry which is preliminary data.</text>
</comment>
<dbReference type="Proteomes" id="UP000814033">
    <property type="component" value="Unassembled WGS sequence"/>
</dbReference>
<name>A0ACB8R6T0_9AGAM</name>